<accession>A0A0S4LJ16</accession>
<dbReference type="EC" id="2.1.1.-" evidence="2"/>
<evidence type="ECO:0000259" key="1">
    <source>
        <dbReference type="Pfam" id="PF08241"/>
    </source>
</evidence>
<keyword evidence="3" id="KW-1185">Reference proteome</keyword>
<protein>
    <submittedName>
        <fullName evidence="2">Putative Methyltransferase</fullName>
        <ecNumber evidence="2">2.1.1.-</ecNumber>
    </submittedName>
</protein>
<reference evidence="3" key="1">
    <citation type="submission" date="2015-10" db="EMBL/GenBank/DDBJ databases">
        <authorList>
            <person name="Luecker S."/>
            <person name="Luecker S."/>
        </authorList>
    </citation>
    <scope>NUCLEOTIDE SEQUENCE [LARGE SCALE GENOMIC DNA]</scope>
</reference>
<feature type="domain" description="Methyltransferase type 11" evidence="1">
    <location>
        <begin position="38"/>
        <end position="133"/>
    </location>
</feature>
<sequence length="206" mass="22874">MGFYSDHIFPRLMECVMAGDEFLRLRGELLASVQGEVLELGIGTGLNLPHYPETVTGLHAVDPAHFLPKTVAARSACLSFPVHIQRGSAETLTHADRRFDYVVSTWTLCTIPDPVQALREVARVLKPGGRFLFLEHGRSDDRKIAAWQDRLNPIQNVIGCGCNLNRQIDRLITQSGFTIAHLDRFSMEGVPTLVGEMYQGTATKTN</sequence>
<proteinExistence type="predicted"/>
<dbReference type="SUPFAM" id="SSF53335">
    <property type="entry name" value="S-adenosyl-L-methionine-dependent methyltransferases"/>
    <property type="match status" value="1"/>
</dbReference>
<dbReference type="InterPro" id="IPR029063">
    <property type="entry name" value="SAM-dependent_MTases_sf"/>
</dbReference>
<dbReference type="Proteomes" id="UP000198736">
    <property type="component" value="Unassembled WGS sequence"/>
</dbReference>
<dbReference type="CDD" id="cd02440">
    <property type="entry name" value="AdoMet_MTases"/>
    <property type="match status" value="1"/>
</dbReference>
<dbReference type="GO" id="GO:0008757">
    <property type="term" value="F:S-adenosylmethionine-dependent methyltransferase activity"/>
    <property type="evidence" value="ECO:0007669"/>
    <property type="project" value="InterPro"/>
</dbReference>
<dbReference type="InterPro" id="IPR013216">
    <property type="entry name" value="Methyltransf_11"/>
</dbReference>
<dbReference type="AlphaFoldDB" id="A0A0S4LJ16"/>
<dbReference type="PANTHER" id="PTHR45036:SF1">
    <property type="entry name" value="METHYLTRANSFERASE LIKE 7A"/>
    <property type="match status" value="1"/>
</dbReference>
<organism evidence="2 3">
    <name type="scientific">Candidatus Nitrospira nitrificans</name>
    <dbReference type="NCBI Taxonomy" id="1742973"/>
    <lineage>
        <taxon>Bacteria</taxon>
        <taxon>Pseudomonadati</taxon>
        <taxon>Nitrospirota</taxon>
        <taxon>Nitrospiria</taxon>
        <taxon>Nitrospirales</taxon>
        <taxon>Nitrospiraceae</taxon>
        <taxon>Nitrospira</taxon>
    </lineage>
</organism>
<dbReference type="Pfam" id="PF08241">
    <property type="entry name" value="Methyltransf_11"/>
    <property type="match status" value="1"/>
</dbReference>
<dbReference type="InterPro" id="IPR052356">
    <property type="entry name" value="Thiol_S-MT"/>
</dbReference>
<dbReference type="GO" id="GO:0032259">
    <property type="term" value="P:methylation"/>
    <property type="evidence" value="ECO:0007669"/>
    <property type="project" value="UniProtKB-KW"/>
</dbReference>
<dbReference type="PANTHER" id="PTHR45036">
    <property type="entry name" value="METHYLTRANSFERASE LIKE 7B"/>
    <property type="match status" value="1"/>
</dbReference>
<gene>
    <name evidence="2" type="ORF">COMA2_30307</name>
</gene>
<keyword evidence="2" id="KW-0808">Transferase</keyword>
<evidence type="ECO:0000313" key="2">
    <source>
        <dbReference type="EMBL" id="CUS37509.1"/>
    </source>
</evidence>
<keyword evidence="2" id="KW-0489">Methyltransferase</keyword>
<dbReference type="Gene3D" id="3.40.50.150">
    <property type="entry name" value="Vaccinia Virus protein VP39"/>
    <property type="match status" value="1"/>
</dbReference>
<dbReference type="STRING" id="1742973.COMA2_30307"/>
<name>A0A0S4LJ16_9BACT</name>
<dbReference type="EMBL" id="CZPZ01000023">
    <property type="protein sequence ID" value="CUS37509.1"/>
    <property type="molecule type" value="Genomic_DNA"/>
</dbReference>
<evidence type="ECO:0000313" key="3">
    <source>
        <dbReference type="Proteomes" id="UP000198736"/>
    </source>
</evidence>